<keyword evidence="3" id="KW-1185">Reference proteome</keyword>
<organism evidence="2 3">
    <name type="scientific">Comamonas odontotermitis</name>
    <dbReference type="NCBI Taxonomy" id="379895"/>
    <lineage>
        <taxon>Bacteria</taxon>
        <taxon>Pseudomonadati</taxon>
        <taxon>Pseudomonadota</taxon>
        <taxon>Betaproteobacteria</taxon>
        <taxon>Burkholderiales</taxon>
        <taxon>Comamonadaceae</taxon>
        <taxon>Comamonas</taxon>
    </lineage>
</organism>
<feature type="region of interest" description="Disordered" evidence="1">
    <location>
        <begin position="25"/>
        <end position="169"/>
    </location>
</feature>
<gene>
    <name evidence="2" type="ORF">HNP33_003423</name>
</gene>
<name>A0ABR6RJF6_9BURK</name>
<evidence type="ECO:0000256" key="1">
    <source>
        <dbReference type="SAM" id="MobiDB-lite"/>
    </source>
</evidence>
<protein>
    <submittedName>
        <fullName evidence="2">Uncharacterized protein</fullName>
    </submittedName>
</protein>
<dbReference type="Proteomes" id="UP000562492">
    <property type="component" value="Unassembled WGS sequence"/>
</dbReference>
<reference evidence="2 3" key="1">
    <citation type="submission" date="2020-08" db="EMBL/GenBank/DDBJ databases">
        <title>Functional genomics of gut bacteria from endangered species of beetles.</title>
        <authorList>
            <person name="Carlos-Shanley C."/>
        </authorList>
    </citation>
    <scope>NUCLEOTIDE SEQUENCE [LARGE SCALE GENOMIC DNA]</scope>
    <source>
        <strain evidence="2 3">S00124</strain>
    </source>
</reference>
<evidence type="ECO:0000313" key="3">
    <source>
        <dbReference type="Proteomes" id="UP000562492"/>
    </source>
</evidence>
<accession>A0ABR6RJF6</accession>
<comment type="caution">
    <text evidence="2">The sequence shown here is derived from an EMBL/GenBank/DDBJ whole genome shotgun (WGS) entry which is preliminary data.</text>
</comment>
<dbReference type="EMBL" id="JACHKZ010000027">
    <property type="protein sequence ID" value="MBB6579311.1"/>
    <property type="molecule type" value="Genomic_DNA"/>
</dbReference>
<feature type="compositionally biased region" description="Low complexity" evidence="1">
    <location>
        <begin position="138"/>
        <end position="152"/>
    </location>
</feature>
<feature type="compositionally biased region" description="Low complexity" evidence="1">
    <location>
        <begin position="48"/>
        <end position="57"/>
    </location>
</feature>
<proteinExistence type="predicted"/>
<evidence type="ECO:0000313" key="2">
    <source>
        <dbReference type="EMBL" id="MBB6579311.1"/>
    </source>
</evidence>
<sequence>MTDHPMEPRTPPKFVPTLTEVAAQEAVSEDFSDSVPAQQAQGAMKNDASAASAPAYADVLRRRREADADAEPAPLSDIDIASLPTHSGWAQPVEAPEFSAGPADPGRFVVDTRQMDSAPAENPPSMEGPESADLQPLAAADDGAGSRSDGADQNTATHVEGVTGSPASNTAMDAATASLVASAAQTAQELEDAITRRVLRRVQDTLDDRLTAAVLKVVNQQTALLQSSLQLEIDTTIREAVADAVRQAMGAPKDLPK</sequence>
<dbReference type="RefSeq" id="WP_184710613.1">
    <property type="nucleotide sequence ID" value="NZ_JACHKZ010000027.1"/>
</dbReference>